<name>A0A7K4HRD8_9EURY</name>
<gene>
    <name evidence="3" type="ORF">HWN36_11190</name>
</gene>
<feature type="domain" description="Heparan-alpha-glucosaminide N-acetyltransferase catalytic" evidence="2">
    <location>
        <begin position="24"/>
        <end position="249"/>
    </location>
</feature>
<dbReference type="OrthoDB" id="51594at2157"/>
<reference evidence="3 4" key="1">
    <citation type="submission" date="2020-06" db="EMBL/GenBank/DDBJ databases">
        <title>Methanofollis fontis sp. nov., a methanogen isolated from marine sediments near a cold seep at Four-Way Closure Ridge offshore southwestern Taiwan.</title>
        <authorList>
            <person name="Chen S.-C."/>
            <person name="Teng N.-H."/>
            <person name="Lin Y.-S."/>
            <person name="Lai M.-C."/>
            <person name="Chen H.-H."/>
            <person name="Wang C.-C."/>
        </authorList>
    </citation>
    <scope>NUCLEOTIDE SEQUENCE [LARGE SCALE GENOMIC DNA]</scope>
    <source>
        <strain evidence="3 4">DSM 2702</strain>
    </source>
</reference>
<dbReference type="AlphaFoldDB" id="A0A7K4HRD8"/>
<dbReference type="RefSeq" id="WP_176789462.1">
    <property type="nucleotide sequence ID" value="NZ_JABXWR010000001.1"/>
</dbReference>
<feature type="transmembrane region" description="Helical" evidence="1">
    <location>
        <begin position="130"/>
        <end position="148"/>
    </location>
</feature>
<feature type="transmembrane region" description="Helical" evidence="1">
    <location>
        <begin position="155"/>
        <end position="175"/>
    </location>
</feature>
<dbReference type="InterPro" id="IPR012429">
    <property type="entry name" value="HGSNAT_cat"/>
</dbReference>
<proteinExistence type="predicted"/>
<feature type="transmembrane region" description="Helical" evidence="1">
    <location>
        <begin position="30"/>
        <end position="56"/>
    </location>
</feature>
<feature type="transmembrane region" description="Helical" evidence="1">
    <location>
        <begin position="195"/>
        <end position="213"/>
    </location>
</feature>
<keyword evidence="1" id="KW-0472">Membrane</keyword>
<organism evidence="3 4">
    <name type="scientific">Methanofollis tationis</name>
    <dbReference type="NCBI Taxonomy" id="81417"/>
    <lineage>
        <taxon>Archaea</taxon>
        <taxon>Methanobacteriati</taxon>
        <taxon>Methanobacteriota</taxon>
        <taxon>Stenosarchaea group</taxon>
        <taxon>Methanomicrobia</taxon>
        <taxon>Methanomicrobiales</taxon>
        <taxon>Methanomicrobiaceae</taxon>
        <taxon>Methanofollis</taxon>
    </lineage>
</organism>
<feature type="transmembrane region" description="Helical" evidence="1">
    <location>
        <begin position="62"/>
        <end position="86"/>
    </location>
</feature>
<evidence type="ECO:0000259" key="2">
    <source>
        <dbReference type="Pfam" id="PF07786"/>
    </source>
</evidence>
<keyword evidence="4" id="KW-1185">Reference proteome</keyword>
<dbReference type="Proteomes" id="UP000570823">
    <property type="component" value="Unassembled WGS sequence"/>
</dbReference>
<evidence type="ECO:0000313" key="4">
    <source>
        <dbReference type="Proteomes" id="UP000570823"/>
    </source>
</evidence>
<comment type="caution">
    <text evidence="3">The sequence shown here is derived from an EMBL/GenBank/DDBJ whole genome shotgun (WGS) entry which is preliminary data.</text>
</comment>
<feature type="transmembrane region" description="Helical" evidence="1">
    <location>
        <begin position="107"/>
        <end position="124"/>
    </location>
</feature>
<accession>A0A7K4HRD8</accession>
<dbReference type="Pfam" id="PF07786">
    <property type="entry name" value="HGSNAT_cat"/>
    <property type="match status" value="1"/>
</dbReference>
<protein>
    <submittedName>
        <fullName evidence="3">DUF1624 domain-containing protein</fullName>
    </submittedName>
</protein>
<feature type="transmembrane region" description="Helical" evidence="1">
    <location>
        <begin position="241"/>
        <end position="261"/>
    </location>
</feature>
<keyword evidence="1" id="KW-1133">Transmembrane helix</keyword>
<keyword evidence="1" id="KW-0812">Transmembrane</keyword>
<dbReference type="EMBL" id="JABXWR010000001">
    <property type="protein sequence ID" value="NVO67854.1"/>
    <property type="molecule type" value="Genomic_DNA"/>
</dbReference>
<sequence>MNRDIFSLSTPLRGLLSTHTSRQRFREIDFLRGVAIIMMLVYHLLFDLAFFGVAAIDVLGGFWRLFALATATLFIALAGLSLPISYARRKDRETGLSLWLDYGWRGGKIFAFGLLATIATWLFIGDGFIVFGILHLIGTAIILAPIFLRFGRWNLLLGAGIALAALPLDRVTGPYWLVPLGIHPAVFYSVDYVPLAPWLGVALIGMGAGFLLYPGGKRRFFLPAFNLAGSEIVCIMGRNSLLIYLVHQPAIVALLLAWLALIT</sequence>
<evidence type="ECO:0000313" key="3">
    <source>
        <dbReference type="EMBL" id="NVO67854.1"/>
    </source>
</evidence>
<evidence type="ECO:0000256" key="1">
    <source>
        <dbReference type="SAM" id="Phobius"/>
    </source>
</evidence>